<sequence>MILRLIFLTLLGPATVDRLLWSKFGTAPAPVRQKGKVPVPEECECVWVCVCGWKNPNNICIIRRIDPEQDQLFRPWTVRGKIAFPCLEQKYIWTQGAASICSGLCPSKRLG</sequence>
<accession>A0A8D8D5C1</accession>
<feature type="chain" id="PRO_5036260535" evidence="1">
    <location>
        <begin position="17"/>
        <end position="111"/>
    </location>
</feature>
<dbReference type="EMBL" id="HBUE01025186">
    <property type="protein sequence ID" value="CAG6454197.1"/>
    <property type="molecule type" value="Transcribed_RNA"/>
</dbReference>
<feature type="signal peptide" evidence="1">
    <location>
        <begin position="1"/>
        <end position="16"/>
    </location>
</feature>
<keyword evidence="1" id="KW-0732">Signal</keyword>
<dbReference type="EMBL" id="HBUE01025187">
    <property type="protein sequence ID" value="CAG6454198.1"/>
    <property type="molecule type" value="Transcribed_RNA"/>
</dbReference>
<organism evidence="2">
    <name type="scientific">Culex pipiens</name>
    <name type="common">House mosquito</name>
    <dbReference type="NCBI Taxonomy" id="7175"/>
    <lineage>
        <taxon>Eukaryota</taxon>
        <taxon>Metazoa</taxon>
        <taxon>Ecdysozoa</taxon>
        <taxon>Arthropoda</taxon>
        <taxon>Hexapoda</taxon>
        <taxon>Insecta</taxon>
        <taxon>Pterygota</taxon>
        <taxon>Neoptera</taxon>
        <taxon>Endopterygota</taxon>
        <taxon>Diptera</taxon>
        <taxon>Nematocera</taxon>
        <taxon>Culicoidea</taxon>
        <taxon>Culicidae</taxon>
        <taxon>Culicinae</taxon>
        <taxon>Culicini</taxon>
        <taxon>Culex</taxon>
        <taxon>Culex</taxon>
    </lineage>
</organism>
<reference evidence="2" key="1">
    <citation type="submission" date="2021-05" db="EMBL/GenBank/DDBJ databases">
        <authorList>
            <person name="Alioto T."/>
            <person name="Alioto T."/>
            <person name="Gomez Garrido J."/>
        </authorList>
    </citation>
    <scope>NUCLEOTIDE SEQUENCE</scope>
</reference>
<name>A0A8D8D5C1_CULPI</name>
<dbReference type="EMBL" id="HBUE01251540">
    <property type="protein sequence ID" value="CAG6554641.1"/>
    <property type="molecule type" value="Transcribed_RNA"/>
</dbReference>
<evidence type="ECO:0000313" key="2">
    <source>
        <dbReference type="EMBL" id="CAG6503392.1"/>
    </source>
</evidence>
<dbReference type="EMBL" id="HBUE01146622">
    <property type="protein sequence ID" value="CAG6503392.1"/>
    <property type="molecule type" value="Transcribed_RNA"/>
</dbReference>
<protein>
    <submittedName>
        <fullName evidence="2">(northern house mosquito) hypothetical protein</fullName>
    </submittedName>
</protein>
<proteinExistence type="predicted"/>
<dbReference type="AlphaFoldDB" id="A0A8D8D5C1"/>
<evidence type="ECO:0000256" key="1">
    <source>
        <dbReference type="SAM" id="SignalP"/>
    </source>
</evidence>